<evidence type="ECO:0000256" key="4">
    <source>
        <dbReference type="ARBA" id="ARBA00023157"/>
    </source>
</evidence>
<feature type="region of interest" description="Disordered" evidence="9">
    <location>
        <begin position="2052"/>
        <end position="2079"/>
    </location>
</feature>
<dbReference type="Gene3D" id="2.10.25.10">
    <property type="entry name" value="Laminin"/>
    <property type="match status" value="4"/>
</dbReference>
<feature type="domain" description="MAM" evidence="12">
    <location>
        <begin position="39"/>
        <end position="204"/>
    </location>
</feature>
<comment type="function">
    <text evidence="6">Binds in a species-specific manner to the zona pellucida of the egg. May be involved in gamete recognition and/or signaling.</text>
</comment>
<name>A0A2K6KTT3_RHIBE</name>
<evidence type="ECO:0000256" key="6">
    <source>
        <dbReference type="ARBA" id="ARBA00057483"/>
    </source>
</evidence>
<keyword evidence="3" id="KW-0677">Repeat</keyword>
<evidence type="ECO:0000256" key="11">
    <source>
        <dbReference type="SAM" id="SignalP"/>
    </source>
</evidence>
<dbReference type="Pfam" id="PF00629">
    <property type="entry name" value="MAM"/>
    <property type="match status" value="2"/>
</dbReference>
<organism evidence="14 15">
    <name type="scientific">Rhinopithecus bieti</name>
    <name type="common">Black snub-nosed monkey</name>
    <name type="synonym">Pygathrix bieti</name>
    <dbReference type="NCBI Taxonomy" id="61621"/>
    <lineage>
        <taxon>Eukaryota</taxon>
        <taxon>Metazoa</taxon>
        <taxon>Chordata</taxon>
        <taxon>Craniata</taxon>
        <taxon>Vertebrata</taxon>
        <taxon>Euteleostomi</taxon>
        <taxon>Mammalia</taxon>
        <taxon>Eutheria</taxon>
        <taxon>Euarchontoglires</taxon>
        <taxon>Primates</taxon>
        <taxon>Haplorrhini</taxon>
        <taxon>Catarrhini</taxon>
        <taxon>Cercopithecidae</taxon>
        <taxon>Colobinae</taxon>
        <taxon>Rhinopithecus</taxon>
    </lineage>
</organism>
<dbReference type="CDD" id="cd19941">
    <property type="entry name" value="TIL"/>
    <property type="match status" value="4"/>
</dbReference>
<dbReference type="InterPro" id="IPR002919">
    <property type="entry name" value="TIL_dom"/>
</dbReference>
<keyword evidence="4" id="KW-1015">Disulfide bond</keyword>
<evidence type="ECO:0000256" key="1">
    <source>
        <dbReference type="ARBA" id="ARBA00004251"/>
    </source>
</evidence>
<dbReference type="PROSITE" id="PS51233">
    <property type="entry name" value="VWFD"/>
    <property type="match status" value="3"/>
</dbReference>
<dbReference type="PROSITE" id="PS50060">
    <property type="entry name" value="MAM_2"/>
    <property type="match status" value="2"/>
</dbReference>
<dbReference type="PANTHER" id="PTHR11339">
    <property type="entry name" value="EXTRACELLULAR MATRIX GLYCOPROTEIN RELATED"/>
    <property type="match status" value="1"/>
</dbReference>
<keyword evidence="10" id="KW-0812">Transmembrane</keyword>
<feature type="region of interest" description="Disordered" evidence="9">
    <location>
        <begin position="232"/>
        <end position="257"/>
    </location>
</feature>
<evidence type="ECO:0000256" key="2">
    <source>
        <dbReference type="ARBA" id="ARBA00022475"/>
    </source>
</evidence>
<dbReference type="Gene3D" id="2.60.120.200">
    <property type="match status" value="2"/>
</dbReference>
<evidence type="ECO:0000256" key="9">
    <source>
        <dbReference type="SAM" id="MobiDB-lite"/>
    </source>
</evidence>
<dbReference type="Pfam" id="PF01826">
    <property type="entry name" value="TIL"/>
    <property type="match status" value="4"/>
</dbReference>
<evidence type="ECO:0000313" key="14">
    <source>
        <dbReference type="Ensembl" id="ENSRBIP00000014687.1"/>
    </source>
</evidence>
<dbReference type="SMART" id="SM00832">
    <property type="entry name" value="C8"/>
    <property type="match status" value="2"/>
</dbReference>
<sequence>MVPPVWTLLLLVGAAHLRREKPLDKKLVVRSSRDNYVLTQCDFEDDAKPLCDWSQVSADDGDWVRASGPFPTSTTGPPGGYPNGEGSYLHMESNNFHRGGVARLRSPNLWEQGPLCVNFAYHMFGLSWGAQLRLLLLSGEEGHRPHVLWKHRNTQRPSWIPTTVTVPAGFTLPTRLMFEGTRGSAAYLDIALDALSIRRGSCNRVCMMQTCSFDIPNDLCDWTWIPTASGAKWTQKKGSSGKPGVGPDGDFSSPGSEYVHSDSCPPVSDLSCCLNFVFYKGPGQAWWLMPVIPALWEAEAGRSPEVRNPCSESEALLKQQWYVLCRLLILPVPFLCPGSHYIYLEADKFSQAGQSARLVSRPFCAPGDICVEFAYHMYGLGEGTMLELLLGSPAGSPPILLWKRVGSQRPYWQNTSVTIPSGHQQPMQLIFKAIWGSNMAFVVAMGFILINPGTCPGKTKAQAPGRGQYPEITIPQGSLYDLLKMQVLLLKRLRQENGVNPGGRACSELRSGHCTLVLATERDPSQKKKKKKRKPTPIRWQKLWNESMTEAVFSLERCPPNAHYESCACPASCKSPRPSCGPLCRGGCVCNLGFLFSDNHCIQASSCNCFYNNNYYKPGAEWFSPNCTERCRCWPGSRVECQISQCGTHTVCQLKNGQYGCHPYAGTATCLVYGDPHYVTFDGRHFGFMGRCSYILAQPCGNSTDPFFRVTAKNEEQGQEGVSCLSKVYVTLPETTVTLLKGRRTLVEGQRVTLPAIPSKGVFLGASGRFVELQTEFGLRVRWDGGQQLYVTVSSTYSGKLCGLCGNYDGNSDNDHLKSDGSPARDKEELGNSWQTDQDEDQECQKHQVVNPPSCDSSLQSSMSGPGFCGRLVDTRGPFETCLLHVKATSFFDSCMLDMCRFQGLQHLLCTHMSTMTTTCQDAGHAVKPWREPHFCPMACPPNSKYSLCAKPCPDTCHSGFTGMFCSDRCVEACECNPGFVLSGLECVPRSQCGCLHPAGSYFKVGERWYKPGCKELCVCESNNRIRCQPWRCRAQEFCGLQNGIYGCHAQGAATCTASGDPHYLTFDGALHHFMGTCTYVLTRPCWSRSQDSYFVVSATNENRGGNLEVSYIKAVHVTVFDLSISLLRGCKVMLNGHRVALPVWPAQGRVTIRLSSNFVLLYTNFGLQVRYDGSHLVEVTVPSSYGGQLCGLCGNYNNNSLDDNQRPDRKPAGDSVQLGAAWKLPESSEPGCFLVGGKPSSCQENSMADAWNKNCAILINPQGPFSQCHQVVPPQSSFASCVHGQCGTRGDTTALCRSLQAYASLCARAGQAPAWRNRTFCPMRCPPGSSYSPCGSPCPATCSSINDPRDCPKALPCAESCECQKGYILSGTSCVPLGQCGCTDPAGSYHPVGERWYTEDTCTRLCTCSIHNNITCFQSTCKPNQMCWALDGLLRCRVSGRRTTVIGGPHSPEASSPNSPTDSLLPVALGFRFWLITLLQRRASGGKDDLQLLRRETHPSFSCSGHQLRWSIINPFLGPDTANKKKLPKPYWSSTHSLVSTIPAHLGSPVTLSSDPLSPSPTALECPAYSSYTNCLPSCSPSCWDLDGRCEGAKVPSACAEGCICQPGYVLSEDKCVPRSQCGCKDAHGGSIPLGKSWVSRGCTEKCVCTGGAIQCGDFRCPSGSHCQLSSDNSKSNCVSDKSEQCSVYGDPHYLTFDGFSYRFQGRMTYVLIKTVDVLPEGVEPLLVEGRNKMDPRRSSTFLQEVITTVYGYKVQLQAGLELVVNNQKMAVPYRPNEHLRVTLRGQRLYLVTDFELVISFGGRKNAVISLPSMYEGLVRGLCGNYDKNRKNDMMLPSGALTQNLNTFGNSWEVKTEDVLLRLPRCWGGEQQCLCTVAVSPPERVQRGLDPPNSGWVSSPPQTLTAPFLPPLRPRHCMLDLCSTQDPREQEELRCQVLSGHGVSSRYHVSELYDTLPSVLCQPAGPRGLRRPLRGRLCQHPRLCLQRHPEPPAGAKESQTRDGTGTSFVTEDCSQRCTCASSRILLCEPFSCREGEVCTLGNHTRGCFPGEPAPLTQSPKGSAHESPPFPSHVRPNVSSPHLEASDPVAVLLGLLVPVVVVVLAVTRECIYRMRRKREKMQGQEGDRLARLVDTDIVLDCAG</sequence>
<evidence type="ECO:0000256" key="8">
    <source>
        <dbReference type="ARBA" id="ARBA00067986"/>
    </source>
</evidence>
<evidence type="ECO:0000256" key="7">
    <source>
        <dbReference type="ARBA" id="ARBA00065625"/>
    </source>
</evidence>
<dbReference type="SUPFAM" id="SSF57567">
    <property type="entry name" value="Serine protease inhibitors"/>
    <property type="match status" value="4"/>
</dbReference>
<dbReference type="FunFam" id="2.60.120.200:FF:000128">
    <property type="entry name" value="enteropeptidase isoform X2"/>
    <property type="match status" value="1"/>
</dbReference>
<reference evidence="14" key="3">
    <citation type="submission" date="2025-09" db="UniProtKB">
        <authorList>
            <consortium name="Ensembl"/>
        </authorList>
    </citation>
    <scope>IDENTIFICATION</scope>
</reference>
<evidence type="ECO:0000313" key="15">
    <source>
        <dbReference type="Proteomes" id="UP000233180"/>
    </source>
</evidence>
<feature type="signal peptide" evidence="11">
    <location>
        <begin position="1"/>
        <end position="17"/>
    </location>
</feature>
<dbReference type="Pfam" id="PF08742">
    <property type="entry name" value="C8"/>
    <property type="match status" value="2"/>
</dbReference>
<dbReference type="PANTHER" id="PTHR11339:SF374">
    <property type="entry name" value="ZONADHESIN"/>
    <property type="match status" value="1"/>
</dbReference>
<evidence type="ECO:0000259" key="12">
    <source>
        <dbReference type="PROSITE" id="PS50060"/>
    </source>
</evidence>
<dbReference type="GO" id="GO:0031012">
    <property type="term" value="C:extracellular matrix"/>
    <property type="evidence" value="ECO:0007669"/>
    <property type="project" value="TreeGrafter"/>
</dbReference>
<dbReference type="InterPro" id="IPR014853">
    <property type="entry name" value="VWF/SSPO/ZAN-like_Cys-rich_dom"/>
</dbReference>
<keyword evidence="10" id="KW-1133">Transmembrane helix</keyword>
<reference evidence="14" key="2">
    <citation type="submission" date="2025-08" db="UniProtKB">
        <authorList>
            <consortium name="Ensembl"/>
        </authorList>
    </citation>
    <scope>IDENTIFICATION</scope>
</reference>
<dbReference type="SMART" id="SM00215">
    <property type="entry name" value="VWC_out"/>
    <property type="match status" value="3"/>
</dbReference>
<reference evidence="14 15" key="1">
    <citation type="submission" date="2016-06" db="EMBL/GenBank/DDBJ databases">
        <title>Genome of Rhinopithecus bieti.</title>
        <authorList>
            <person name="Wu"/>
            <person name="C.-I. and Zhang"/>
            <person name="Y."/>
        </authorList>
    </citation>
    <scope>NUCLEOTIDE SEQUENCE</scope>
</reference>
<dbReference type="OMA" id="KTHHPHG"/>
<proteinExistence type="predicted"/>
<accession>A0A2K6KTT3</accession>
<feature type="domain" description="VWFD" evidence="13">
    <location>
        <begin position="1054"/>
        <end position="1234"/>
    </location>
</feature>
<dbReference type="InterPro" id="IPR025615">
    <property type="entry name" value="TILa_dom"/>
</dbReference>
<evidence type="ECO:0000256" key="10">
    <source>
        <dbReference type="SAM" id="Phobius"/>
    </source>
</evidence>
<dbReference type="InterPro" id="IPR001007">
    <property type="entry name" value="VWF_dom"/>
</dbReference>
<dbReference type="InterPro" id="IPR000998">
    <property type="entry name" value="MAM_dom"/>
</dbReference>
<feature type="region of interest" description="Disordered" evidence="9">
    <location>
        <begin position="815"/>
        <end position="860"/>
    </location>
</feature>
<dbReference type="Proteomes" id="UP000233180">
    <property type="component" value="Unassembled WGS sequence"/>
</dbReference>
<comment type="subunit">
    <text evidence="7">Probably forms covalent oligomers.</text>
</comment>
<dbReference type="InterPro" id="IPR013320">
    <property type="entry name" value="ConA-like_dom_sf"/>
</dbReference>
<keyword evidence="10" id="KW-0472">Membrane</keyword>
<dbReference type="GeneTree" id="ENSGT00940000156850"/>
<gene>
    <name evidence="14" type="primary">ZAN</name>
</gene>
<dbReference type="GO" id="GO:0005615">
    <property type="term" value="C:extracellular space"/>
    <property type="evidence" value="ECO:0007669"/>
    <property type="project" value="TreeGrafter"/>
</dbReference>
<dbReference type="GO" id="GO:0005886">
    <property type="term" value="C:plasma membrane"/>
    <property type="evidence" value="ECO:0007669"/>
    <property type="project" value="UniProtKB-SubCell"/>
</dbReference>
<dbReference type="SMART" id="SM00216">
    <property type="entry name" value="VWD"/>
    <property type="match status" value="3"/>
</dbReference>
<evidence type="ECO:0000259" key="13">
    <source>
        <dbReference type="PROSITE" id="PS51233"/>
    </source>
</evidence>
<feature type="compositionally biased region" description="Basic and acidic residues" evidence="9">
    <location>
        <begin position="815"/>
        <end position="830"/>
    </location>
</feature>
<keyword evidence="11" id="KW-0732">Signal</keyword>
<dbReference type="InterPro" id="IPR036084">
    <property type="entry name" value="Ser_inhib-like_sf"/>
</dbReference>
<dbReference type="Pfam" id="PF00094">
    <property type="entry name" value="VWD"/>
    <property type="match status" value="3"/>
</dbReference>
<feature type="domain" description="VWFD" evidence="13">
    <location>
        <begin position="668"/>
        <end position="845"/>
    </location>
</feature>
<dbReference type="PROSITE" id="PS00740">
    <property type="entry name" value="MAM_1"/>
    <property type="match status" value="1"/>
</dbReference>
<dbReference type="FunFam" id="2.10.25.10:FF:000055">
    <property type="entry name" value="alpha-tectorin isoform X1"/>
    <property type="match status" value="3"/>
</dbReference>
<comment type="subcellular location">
    <subcellularLocation>
        <location evidence="1">Cell membrane</location>
        <topology evidence="1">Single-pass type I membrane protein</topology>
    </subcellularLocation>
</comment>
<evidence type="ECO:0000256" key="5">
    <source>
        <dbReference type="ARBA" id="ARBA00023180"/>
    </source>
</evidence>
<dbReference type="InterPro" id="IPR001846">
    <property type="entry name" value="VWF_type-D"/>
</dbReference>
<protein>
    <recommendedName>
        <fullName evidence="8">Zonadhesin</fullName>
    </recommendedName>
</protein>
<feature type="transmembrane region" description="Helical" evidence="10">
    <location>
        <begin position="2089"/>
        <end position="2111"/>
    </location>
</feature>
<evidence type="ECO:0000256" key="3">
    <source>
        <dbReference type="ARBA" id="ARBA00022737"/>
    </source>
</evidence>
<dbReference type="SMART" id="SM00137">
    <property type="entry name" value="MAM"/>
    <property type="match status" value="2"/>
</dbReference>
<feature type="domain" description="VWFD" evidence="13">
    <location>
        <begin position="1685"/>
        <end position="1868"/>
    </location>
</feature>
<dbReference type="CDD" id="cd06263">
    <property type="entry name" value="MAM"/>
    <property type="match status" value="2"/>
</dbReference>
<keyword evidence="15" id="KW-1185">Reference proteome</keyword>
<dbReference type="Ensembl" id="ENSRBIT00000038524.1">
    <property type="protein sequence ID" value="ENSRBIP00000014687.1"/>
    <property type="gene ID" value="ENSRBIG00000031435.1"/>
</dbReference>
<feature type="chain" id="PRO_5014343993" description="Zonadhesin" evidence="11">
    <location>
        <begin position="18"/>
        <end position="2143"/>
    </location>
</feature>
<dbReference type="Pfam" id="PF12714">
    <property type="entry name" value="TILa"/>
    <property type="match status" value="5"/>
</dbReference>
<dbReference type="SUPFAM" id="SSF49899">
    <property type="entry name" value="Concanavalin A-like lectins/glucanases"/>
    <property type="match status" value="2"/>
</dbReference>
<dbReference type="STRING" id="61621.ENSRBIP00000014687"/>
<keyword evidence="2" id="KW-1003">Cell membrane</keyword>
<feature type="domain" description="MAM" evidence="12">
    <location>
        <begin position="209"/>
        <end position="457"/>
    </location>
</feature>
<dbReference type="InterPro" id="IPR050780">
    <property type="entry name" value="Mucin_vWF_Thrombospondin_sf"/>
</dbReference>
<keyword evidence="5" id="KW-0325">Glycoprotein</keyword>